<evidence type="ECO:0000313" key="1">
    <source>
        <dbReference type="EMBL" id="SDZ91546.1"/>
    </source>
</evidence>
<evidence type="ECO:0000313" key="2">
    <source>
        <dbReference type="Proteomes" id="UP000198951"/>
    </source>
</evidence>
<keyword evidence="2" id="KW-1185">Reference proteome</keyword>
<dbReference type="AlphaFoldDB" id="A0A1H3WWK3"/>
<name>A0A1H3WWK3_9FLAO</name>
<dbReference type="RefSeq" id="WP_091083624.1">
    <property type="nucleotide sequence ID" value="NZ_FNRD01000001.1"/>
</dbReference>
<proteinExistence type="predicted"/>
<protein>
    <submittedName>
        <fullName evidence="1">Uncharacterized protein</fullName>
    </submittedName>
</protein>
<dbReference type="Proteomes" id="UP000198951">
    <property type="component" value="Unassembled WGS sequence"/>
</dbReference>
<sequence>MAKSENTINRTEKIKAEYKELRVDRIKSRNEVEAILAKKYNRSTYTIREIVSRPDYPTKKPTKN</sequence>
<dbReference type="STRING" id="150146.SAMN05443667_101276"/>
<gene>
    <name evidence="1" type="ORF">SAMN05443667_101276</name>
</gene>
<accession>A0A1H3WWK3</accession>
<reference evidence="2" key="1">
    <citation type="submission" date="2016-10" db="EMBL/GenBank/DDBJ databases">
        <authorList>
            <person name="Varghese N."/>
            <person name="Submissions S."/>
        </authorList>
    </citation>
    <scope>NUCLEOTIDE SEQUENCE [LARGE SCALE GENOMIC DNA]</scope>
    <source>
        <strain evidence="2">DSM 22376</strain>
    </source>
</reference>
<dbReference type="EMBL" id="FNRD01000001">
    <property type="protein sequence ID" value="SDZ91546.1"/>
    <property type="molecule type" value="Genomic_DNA"/>
</dbReference>
<organism evidence="1 2">
    <name type="scientific">Flavobacterium gillisiae</name>
    <dbReference type="NCBI Taxonomy" id="150146"/>
    <lineage>
        <taxon>Bacteria</taxon>
        <taxon>Pseudomonadati</taxon>
        <taxon>Bacteroidota</taxon>
        <taxon>Flavobacteriia</taxon>
        <taxon>Flavobacteriales</taxon>
        <taxon>Flavobacteriaceae</taxon>
        <taxon>Flavobacterium</taxon>
    </lineage>
</organism>